<dbReference type="PROSITE" id="PS50006">
    <property type="entry name" value="FHA_DOMAIN"/>
    <property type="match status" value="1"/>
</dbReference>
<accession>A0A5S9IKD7</accession>
<dbReference type="RefSeq" id="WP_151967364.1">
    <property type="nucleotide sequence ID" value="NZ_AP019860.1"/>
</dbReference>
<dbReference type="EMBL" id="AP019860">
    <property type="protein sequence ID" value="BBM83151.1"/>
    <property type="molecule type" value="Genomic_DNA"/>
</dbReference>
<feature type="domain" description="FHA" evidence="1">
    <location>
        <begin position="30"/>
        <end position="79"/>
    </location>
</feature>
<evidence type="ECO:0000313" key="2">
    <source>
        <dbReference type="EMBL" id="BBM83151.1"/>
    </source>
</evidence>
<protein>
    <submittedName>
        <fullName evidence="2">GGDEF domain-containing protein</fullName>
    </submittedName>
</protein>
<dbReference type="OrthoDB" id="277679at2"/>
<proteinExistence type="predicted"/>
<dbReference type="InterPro" id="IPR008984">
    <property type="entry name" value="SMAD_FHA_dom_sf"/>
</dbReference>
<dbReference type="PANTHER" id="PTHR36304:SF4">
    <property type="entry name" value="DUF4388 DOMAIN-CONTAINING PROTEIN"/>
    <property type="match status" value="1"/>
</dbReference>
<dbReference type="SMART" id="SM00240">
    <property type="entry name" value="FHA"/>
    <property type="match status" value="1"/>
</dbReference>
<dbReference type="InterPro" id="IPR025497">
    <property type="entry name" value="PatA-like_N"/>
</dbReference>
<dbReference type="PANTHER" id="PTHR36304">
    <property type="entry name" value="DOMAIN GTPASE-ACTIVATING PROTEIN, PUTATIVE-RELATED-RELATED"/>
    <property type="match status" value="1"/>
</dbReference>
<dbReference type="Pfam" id="PF00498">
    <property type="entry name" value="FHA"/>
    <property type="match status" value="1"/>
</dbReference>
<dbReference type="CDD" id="cd00060">
    <property type="entry name" value="FHA"/>
    <property type="match status" value="1"/>
</dbReference>
<evidence type="ECO:0000259" key="1">
    <source>
        <dbReference type="PROSITE" id="PS50006"/>
    </source>
</evidence>
<dbReference type="Pfam" id="PF14332">
    <property type="entry name" value="DUF4388"/>
    <property type="match status" value="1"/>
</dbReference>
<dbReference type="InterPro" id="IPR000253">
    <property type="entry name" value="FHA_dom"/>
</dbReference>
<dbReference type="Proteomes" id="UP000326354">
    <property type="component" value="Chromosome"/>
</dbReference>
<keyword evidence="3" id="KW-1185">Reference proteome</keyword>
<gene>
    <name evidence="2" type="ORF">UABAM_01502</name>
</gene>
<dbReference type="KEGG" id="uam:UABAM_01502"/>
<dbReference type="SUPFAM" id="SSF49879">
    <property type="entry name" value="SMAD/FHA domain"/>
    <property type="match status" value="1"/>
</dbReference>
<dbReference type="Gene3D" id="2.60.200.20">
    <property type="match status" value="1"/>
</dbReference>
<sequence length="238" mass="27100">MTEENKNKNIVAYVECPPYPLAQLQKEEEFTIGRGVYNRLVLSLDNVSRYHAVIKWGDSGFIIEDLGSSNGTFVNDEIIEAQHKLQTGDKILIGNQLITYRESEKKSEFQHNKTLKTDGQGAFRVPSVEEIKSLRSSLQGNIETIPLFSVLQMLSGDNQTGCLTIQNNDLVGDIYFRDGSVVYTQISDDNTGERAFFDIMKWEQGQFQFDKQKVPPQETMRENLQRLLLEGLRILDEG</sequence>
<evidence type="ECO:0000313" key="3">
    <source>
        <dbReference type="Proteomes" id="UP000326354"/>
    </source>
</evidence>
<organism evidence="2 3">
    <name type="scientific">Uabimicrobium amorphum</name>
    <dbReference type="NCBI Taxonomy" id="2596890"/>
    <lineage>
        <taxon>Bacteria</taxon>
        <taxon>Pseudomonadati</taxon>
        <taxon>Planctomycetota</taxon>
        <taxon>Candidatus Uabimicrobiia</taxon>
        <taxon>Candidatus Uabimicrobiales</taxon>
        <taxon>Candidatus Uabimicrobiaceae</taxon>
        <taxon>Candidatus Uabimicrobium</taxon>
    </lineage>
</organism>
<reference evidence="2 3" key="1">
    <citation type="submission" date="2019-08" db="EMBL/GenBank/DDBJ databases">
        <title>Complete genome sequence of Candidatus Uab amorphum.</title>
        <authorList>
            <person name="Shiratori T."/>
            <person name="Suzuki S."/>
            <person name="Kakizawa Y."/>
            <person name="Ishida K."/>
        </authorList>
    </citation>
    <scope>NUCLEOTIDE SEQUENCE [LARGE SCALE GENOMIC DNA]</scope>
    <source>
        <strain evidence="2 3">SRT547</strain>
    </source>
</reference>
<dbReference type="AlphaFoldDB" id="A0A5S9IKD7"/>
<name>A0A5S9IKD7_UABAM</name>